<keyword evidence="10" id="KW-1185">Reference proteome</keyword>
<dbReference type="NCBIfam" id="NF008899">
    <property type="entry name" value="PRK12266.1"/>
    <property type="match status" value="1"/>
</dbReference>
<dbReference type="PANTHER" id="PTHR11985">
    <property type="entry name" value="GLYCEROL-3-PHOSPHATE DEHYDROGENASE"/>
    <property type="match status" value="1"/>
</dbReference>
<keyword evidence="5 6" id="KW-0560">Oxidoreductase</keyword>
<evidence type="ECO:0000259" key="7">
    <source>
        <dbReference type="Pfam" id="PF01266"/>
    </source>
</evidence>
<dbReference type="PRINTS" id="PR01001">
    <property type="entry name" value="FADG3PDH"/>
</dbReference>
<protein>
    <recommendedName>
        <fullName evidence="6">Glycerol-3-phosphate dehydrogenase</fullName>
        <ecNumber evidence="6">1.1.5.3</ecNumber>
    </recommendedName>
</protein>
<dbReference type="InterPro" id="IPR038299">
    <property type="entry name" value="DAO_C_sf"/>
</dbReference>
<evidence type="ECO:0000259" key="8">
    <source>
        <dbReference type="Pfam" id="PF16901"/>
    </source>
</evidence>
<dbReference type="InterPro" id="IPR036188">
    <property type="entry name" value="FAD/NAD-bd_sf"/>
</dbReference>
<dbReference type="SUPFAM" id="SSF54373">
    <property type="entry name" value="FAD-linked reductases, C-terminal domain"/>
    <property type="match status" value="1"/>
</dbReference>
<dbReference type="GO" id="GO:0009331">
    <property type="term" value="C:glycerol-3-phosphate dehydrogenase (FAD) complex"/>
    <property type="evidence" value="ECO:0007669"/>
    <property type="project" value="UniProtKB-UniRule"/>
</dbReference>
<dbReference type="Pfam" id="PF16901">
    <property type="entry name" value="DAO_C"/>
    <property type="match status" value="1"/>
</dbReference>
<dbReference type="EMBL" id="FNQM01000006">
    <property type="protein sequence ID" value="SEA55097.1"/>
    <property type="molecule type" value="Genomic_DNA"/>
</dbReference>
<dbReference type="PROSITE" id="PS00977">
    <property type="entry name" value="FAD_G3PDH_1"/>
    <property type="match status" value="1"/>
</dbReference>
<evidence type="ECO:0000256" key="2">
    <source>
        <dbReference type="ARBA" id="ARBA00007330"/>
    </source>
</evidence>
<accession>A0A1H4C435</accession>
<dbReference type="AlphaFoldDB" id="A0A1H4C435"/>
<feature type="domain" description="FAD dependent oxidoreductase" evidence="7">
    <location>
        <begin position="18"/>
        <end position="372"/>
    </location>
</feature>
<proteinExistence type="inferred from homology"/>
<dbReference type="OrthoDB" id="9766796at2"/>
<dbReference type="RefSeq" id="WP_093253759.1">
    <property type="nucleotide sequence ID" value="NZ_FNQM01000006.1"/>
</dbReference>
<dbReference type="Gene3D" id="1.10.8.870">
    <property type="entry name" value="Alpha-glycerophosphate oxidase, cap domain"/>
    <property type="match status" value="1"/>
</dbReference>
<dbReference type="PANTHER" id="PTHR11985:SF15">
    <property type="entry name" value="GLYCEROL-3-PHOSPHATE DEHYDROGENASE, MITOCHONDRIAL"/>
    <property type="match status" value="1"/>
</dbReference>
<dbReference type="Pfam" id="PF01266">
    <property type="entry name" value="DAO"/>
    <property type="match status" value="1"/>
</dbReference>
<keyword evidence="4" id="KW-0274">FAD</keyword>
<dbReference type="Gene3D" id="3.30.9.10">
    <property type="entry name" value="D-Amino Acid Oxidase, subunit A, domain 2"/>
    <property type="match status" value="1"/>
</dbReference>
<dbReference type="STRING" id="89524.SAMN05444370_106190"/>
<dbReference type="InterPro" id="IPR031656">
    <property type="entry name" value="DAO_C"/>
</dbReference>
<comment type="cofactor">
    <cofactor evidence="1 6">
        <name>FAD</name>
        <dbReference type="ChEBI" id="CHEBI:57692"/>
    </cofactor>
</comment>
<evidence type="ECO:0000313" key="9">
    <source>
        <dbReference type="EMBL" id="SEA55097.1"/>
    </source>
</evidence>
<dbReference type="SUPFAM" id="SSF51905">
    <property type="entry name" value="FAD/NAD(P)-binding domain"/>
    <property type="match status" value="1"/>
</dbReference>
<dbReference type="EC" id="1.1.5.3" evidence="6"/>
<dbReference type="Gene3D" id="3.50.50.60">
    <property type="entry name" value="FAD/NAD(P)-binding domain"/>
    <property type="match status" value="1"/>
</dbReference>
<comment type="catalytic activity">
    <reaction evidence="6">
        <text>a quinone + sn-glycerol 3-phosphate = dihydroxyacetone phosphate + a quinol</text>
        <dbReference type="Rhea" id="RHEA:18977"/>
        <dbReference type="ChEBI" id="CHEBI:24646"/>
        <dbReference type="ChEBI" id="CHEBI:57597"/>
        <dbReference type="ChEBI" id="CHEBI:57642"/>
        <dbReference type="ChEBI" id="CHEBI:132124"/>
        <dbReference type="EC" id="1.1.5.3"/>
    </reaction>
</comment>
<reference evidence="9 10" key="1">
    <citation type="submission" date="2016-10" db="EMBL/GenBank/DDBJ databases">
        <authorList>
            <person name="de Groot N.N."/>
        </authorList>
    </citation>
    <scope>NUCLEOTIDE SEQUENCE [LARGE SCALE GENOMIC DNA]</scope>
    <source>
        <strain evidence="9 10">DSM 15345</strain>
    </source>
</reference>
<evidence type="ECO:0000256" key="5">
    <source>
        <dbReference type="ARBA" id="ARBA00023002"/>
    </source>
</evidence>
<dbReference type="InterPro" id="IPR000447">
    <property type="entry name" value="G3P_DH_FAD-dep"/>
</dbReference>
<dbReference type="GO" id="GO:0046168">
    <property type="term" value="P:glycerol-3-phosphate catabolic process"/>
    <property type="evidence" value="ECO:0007669"/>
    <property type="project" value="TreeGrafter"/>
</dbReference>
<evidence type="ECO:0000256" key="4">
    <source>
        <dbReference type="ARBA" id="ARBA00022827"/>
    </source>
</evidence>
<keyword evidence="3 6" id="KW-0285">Flavoprotein</keyword>
<dbReference type="Proteomes" id="UP000198703">
    <property type="component" value="Unassembled WGS sequence"/>
</dbReference>
<organism evidence="9 10">
    <name type="scientific">Rubrimonas cliftonensis</name>
    <dbReference type="NCBI Taxonomy" id="89524"/>
    <lineage>
        <taxon>Bacteria</taxon>
        <taxon>Pseudomonadati</taxon>
        <taxon>Pseudomonadota</taxon>
        <taxon>Alphaproteobacteria</taxon>
        <taxon>Rhodobacterales</taxon>
        <taxon>Paracoccaceae</taxon>
        <taxon>Rubrimonas</taxon>
    </lineage>
</organism>
<comment type="similarity">
    <text evidence="2 6">Belongs to the FAD-dependent glycerol-3-phosphate dehydrogenase family.</text>
</comment>
<evidence type="ECO:0000256" key="3">
    <source>
        <dbReference type="ARBA" id="ARBA00022630"/>
    </source>
</evidence>
<evidence type="ECO:0000256" key="1">
    <source>
        <dbReference type="ARBA" id="ARBA00001974"/>
    </source>
</evidence>
<sequence length="512" mass="56388">MSAAGAAAVGAAAGGAVDLLVVGGGVNGAGVARDAAGRGLSVILCEKGDLAEGTSSRSGKYIHGGLRYLEYYEFRLVREALIEREVLLAAAPHITWPLRLILPHSPEQRPRWLIRLGLFLYDNLGGRKRIPATTSIDFRRDPEGAAIRDAFRRGFAYYDCWVDDARLVILNAVDAARRGAEVLTRTRVVSARREGELWRAVLRGPQGEREVTARAVFNAAGPWVEEVLGNVAGVNAQRHVRLVKGSHIIAKKWWDGPHGYVLQNDDRRLIFVNPYFDDLALIGTTDIPFEGAPETVTAGEDEVAYLCRALNRYFRHQLTPEDVVSSYSGVRPLFDDDSAKGASAVTRDYVFDVDGGDGRAPIVSAFGGKITTFRKLAEHGLHRLKPFFPEMRGDWTERAPLPGGAMPGADFDAWFAGFRAARPWLPDDLARHYARAYGTDAETLLEGAEGLDDLGRHFGGLLHEREARWAMEREWACAPEDVLLRRGKHGLFLSEAEKAGFEDWFSGQRVAA</sequence>
<feature type="domain" description="Alpha-glycerophosphate oxidase C-terminal" evidence="8">
    <location>
        <begin position="396"/>
        <end position="492"/>
    </location>
</feature>
<gene>
    <name evidence="9" type="ORF">SAMN05444370_106190</name>
</gene>
<dbReference type="GO" id="GO:0004368">
    <property type="term" value="F:glycerol-3-phosphate dehydrogenase (quinone) activity"/>
    <property type="evidence" value="ECO:0007669"/>
    <property type="project" value="UniProtKB-EC"/>
</dbReference>
<dbReference type="NCBIfam" id="NF009906">
    <property type="entry name" value="PRK13369.1"/>
    <property type="match status" value="1"/>
</dbReference>
<name>A0A1H4C435_9RHOB</name>
<evidence type="ECO:0000313" key="10">
    <source>
        <dbReference type="Proteomes" id="UP000198703"/>
    </source>
</evidence>
<dbReference type="InterPro" id="IPR006076">
    <property type="entry name" value="FAD-dep_OxRdtase"/>
</dbReference>
<evidence type="ECO:0000256" key="6">
    <source>
        <dbReference type="RuleBase" id="RU361217"/>
    </source>
</evidence>